<evidence type="ECO:0000313" key="1">
    <source>
        <dbReference type="EMBL" id="GER43504.1"/>
    </source>
</evidence>
<dbReference type="GO" id="GO:0016746">
    <property type="term" value="F:acyltransferase activity"/>
    <property type="evidence" value="ECO:0007669"/>
    <property type="project" value="UniProtKB-KW"/>
</dbReference>
<evidence type="ECO:0000313" key="2">
    <source>
        <dbReference type="Proteomes" id="UP000325081"/>
    </source>
</evidence>
<comment type="caution">
    <text evidence="1">The sequence shown here is derived from an EMBL/GenBank/DDBJ whole genome shotgun (WGS) entry which is preliminary data.</text>
</comment>
<keyword evidence="1" id="KW-0012">Acyltransferase</keyword>
<protein>
    <submittedName>
        <fullName evidence="1">Acyl-CoA N-acyltransferases super family protein</fullName>
    </submittedName>
</protein>
<gene>
    <name evidence="1" type="ORF">STAS_20373</name>
</gene>
<reference evidence="2" key="1">
    <citation type="journal article" date="2019" name="Curr. Biol.">
        <title>Genome Sequence of Striga asiatica Provides Insight into the Evolution of Plant Parasitism.</title>
        <authorList>
            <person name="Yoshida S."/>
            <person name="Kim S."/>
            <person name="Wafula E.K."/>
            <person name="Tanskanen J."/>
            <person name="Kim Y.M."/>
            <person name="Honaas L."/>
            <person name="Yang Z."/>
            <person name="Spallek T."/>
            <person name="Conn C.E."/>
            <person name="Ichihashi Y."/>
            <person name="Cheong K."/>
            <person name="Cui S."/>
            <person name="Der J.P."/>
            <person name="Gundlach H."/>
            <person name="Jiao Y."/>
            <person name="Hori C."/>
            <person name="Ishida J.K."/>
            <person name="Kasahara H."/>
            <person name="Kiba T."/>
            <person name="Kim M.S."/>
            <person name="Koo N."/>
            <person name="Laohavisit A."/>
            <person name="Lee Y.H."/>
            <person name="Lumba S."/>
            <person name="McCourt P."/>
            <person name="Mortimer J.C."/>
            <person name="Mutuku J.M."/>
            <person name="Nomura T."/>
            <person name="Sasaki-Sekimoto Y."/>
            <person name="Seto Y."/>
            <person name="Wang Y."/>
            <person name="Wakatake T."/>
            <person name="Sakakibara H."/>
            <person name="Demura T."/>
            <person name="Yamaguchi S."/>
            <person name="Yoneyama K."/>
            <person name="Manabe R.I."/>
            <person name="Nelson D.C."/>
            <person name="Schulman A.H."/>
            <person name="Timko M.P."/>
            <person name="dePamphilis C.W."/>
            <person name="Choi D."/>
            <person name="Shirasu K."/>
        </authorList>
    </citation>
    <scope>NUCLEOTIDE SEQUENCE [LARGE SCALE GENOMIC DNA]</scope>
    <source>
        <strain evidence="2">cv. UVA1</strain>
    </source>
</reference>
<proteinExistence type="predicted"/>
<accession>A0A5A7QEP8</accession>
<dbReference type="EMBL" id="BKCP01006626">
    <property type="protein sequence ID" value="GER43504.1"/>
    <property type="molecule type" value="Genomic_DNA"/>
</dbReference>
<keyword evidence="1" id="KW-0808">Transferase</keyword>
<name>A0A5A7QEP8_STRAF</name>
<keyword evidence="2" id="KW-1185">Reference proteome</keyword>
<organism evidence="1 2">
    <name type="scientific">Striga asiatica</name>
    <name type="common">Asiatic witchweed</name>
    <name type="synonym">Buchnera asiatica</name>
    <dbReference type="NCBI Taxonomy" id="4170"/>
    <lineage>
        <taxon>Eukaryota</taxon>
        <taxon>Viridiplantae</taxon>
        <taxon>Streptophyta</taxon>
        <taxon>Embryophyta</taxon>
        <taxon>Tracheophyta</taxon>
        <taxon>Spermatophyta</taxon>
        <taxon>Magnoliopsida</taxon>
        <taxon>eudicotyledons</taxon>
        <taxon>Gunneridae</taxon>
        <taxon>Pentapetalae</taxon>
        <taxon>asterids</taxon>
        <taxon>lamiids</taxon>
        <taxon>Lamiales</taxon>
        <taxon>Orobanchaceae</taxon>
        <taxon>Buchnereae</taxon>
        <taxon>Striga</taxon>
    </lineage>
</organism>
<dbReference type="OrthoDB" id="331544at2759"/>
<dbReference type="AlphaFoldDB" id="A0A5A7QEP8"/>
<sequence length="143" mass="15928">MYRKLKKGYDCLDGIILVMHGRCRAGQVVDLIHLQQNRLHNIMPDQLEPRIPEQMHHVLFPPREEIVDHDHVVTPGDQLIHQMAPDKTGTAGGADEYADEDEEEALLAEDVVEGSGEGSRMFHGFWGVGRGLGKGHLLVFSGV</sequence>
<dbReference type="Proteomes" id="UP000325081">
    <property type="component" value="Unassembled WGS sequence"/>
</dbReference>